<keyword evidence="1" id="KW-0472">Membrane</keyword>
<dbReference type="OrthoDB" id="7864750at2759"/>
<feature type="transmembrane region" description="Helical" evidence="1">
    <location>
        <begin position="20"/>
        <end position="40"/>
    </location>
</feature>
<dbReference type="RefSeq" id="XP_030387880.1">
    <property type="nucleotide sequence ID" value="XM_030532020.1"/>
</dbReference>
<keyword evidence="2" id="KW-1185">Reference proteome</keyword>
<gene>
    <name evidence="3" type="primary">LOC115634359</name>
</gene>
<sequence length="55" mass="6321">MGNSLSRQRSVGSSQFWRFVYWFVVLLVVGLIMFGLVHALKADFGQCSDFDMRCD</sequence>
<dbReference type="GeneID" id="115634359"/>
<reference evidence="3" key="1">
    <citation type="submission" date="2025-08" db="UniProtKB">
        <authorList>
            <consortium name="RefSeq"/>
        </authorList>
    </citation>
    <scope>IDENTIFICATION</scope>
    <source>
        <strain evidence="3">11010-0011.00</strain>
        <tissue evidence="3">Whole body</tissue>
    </source>
</reference>
<dbReference type="Proteomes" id="UP000504634">
    <property type="component" value="Unplaced"/>
</dbReference>
<proteinExistence type="predicted"/>
<dbReference type="AlphaFoldDB" id="A0A6J2UI89"/>
<evidence type="ECO:0000313" key="3">
    <source>
        <dbReference type="RefSeq" id="XP_030387880.1"/>
    </source>
</evidence>
<accession>A0A6J2UI89</accession>
<keyword evidence="1" id="KW-0812">Transmembrane</keyword>
<keyword evidence="1" id="KW-1133">Transmembrane helix</keyword>
<evidence type="ECO:0000313" key="2">
    <source>
        <dbReference type="Proteomes" id="UP000504634"/>
    </source>
</evidence>
<name>A0A6J2UI89_DROLE</name>
<organism evidence="2 3">
    <name type="scientific">Drosophila lebanonensis</name>
    <name type="common">Fruit fly</name>
    <name type="synonym">Scaptodrosophila lebanonensis</name>
    <dbReference type="NCBI Taxonomy" id="7225"/>
    <lineage>
        <taxon>Eukaryota</taxon>
        <taxon>Metazoa</taxon>
        <taxon>Ecdysozoa</taxon>
        <taxon>Arthropoda</taxon>
        <taxon>Hexapoda</taxon>
        <taxon>Insecta</taxon>
        <taxon>Pterygota</taxon>
        <taxon>Neoptera</taxon>
        <taxon>Endopterygota</taxon>
        <taxon>Diptera</taxon>
        <taxon>Brachycera</taxon>
        <taxon>Muscomorpha</taxon>
        <taxon>Ephydroidea</taxon>
        <taxon>Drosophilidae</taxon>
        <taxon>Scaptodrosophila</taxon>
    </lineage>
</organism>
<evidence type="ECO:0000256" key="1">
    <source>
        <dbReference type="SAM" id="Phobius"/>
    </source>
</evidence>
<protein>
    <submittedName>
        <fullName evidence="3">Uncharacterized protein LOC115634359</fullName>
    </submittedName>
</protein>